<sequence>MRRQPPQTTLLAFEHLEYLTYHRRYTSNEDELNELRKRREFFERVRRVYDRAVKENEKSKHTGFSSVVSSHALRLMLAAYSSSSLSQSRQAMSRFDLAMVVDTLAAVNALEIRRRAKVSEARVWLSENDALFPVAYTHPHAGNRQPALRPFHSPHAVRAINKAFSRINSLADASEGRLERRFENISIALRKWIFAIKLLSRACDTAALQVLYNRLFSNPPKKNPRPFALSAADTIPVNSRELIDIAIKYLDLFSTKQECLSWITRATSTNNQEPCFELPSTFVETTCPWLSVLEWIQAFVFNDYDFGKDLDSCLEILQKAKTAILSAQRTYVVRNSGMKLSESASVSAFFIPEFVSDSESEPVANSQQSESKTIDKPVSQSIANLAVSEYIANSDNDDSGDESVRKSESVIVISDEEDDKTDKNYSLSYIKAYNNNETERNNREVHNKAKSTLINDDDGGIFDSDENDKQINHSVEIKKTRVVYESKTLAQPVQSNGSMPSVQSSLGVKNSRKRTLPFY</sequence>
<dbReference type="AlphaFoldDB" id="A0AAD5XGY1"/>
<reference evidence="2" key="1">
    <citation type="submission" date="2020-05" db="EMBL/GenBank/DDBJ databases">
        <title>Phylogenomic resolution of chytrid fungi.</title>
        <authorList>
            <person name="Stajich J.E."/>
            <person name="Amses K."/>
            <person name="Simmons R."/>
            <person name="Seto K."/>
            <person name="Myers J."/>
            <person name="Bonds A."/>
            <person name="Quandt C.A."/>
            <person name="Barry K."/>
            <person name="Liu P."/>
            <person name="Grigoriev I."/>
            <person name="Longcore J.E."/>
            <person name="James T.Y."/>
        </authorList>
    </citation>
    <scope>NUCLEOTIDE SEQUENCE</scope>
    <source>
        <strain evidence="2">JEL0513</strain>
    </source>
</reference>
<keyword evidence="3" id="KW-1185">Reference proteome</keyword>
<gene>
    <name evidence="2" type="ORF">HK100_000452</name>
</gene>
<name>A0AAD5XGY1_9FUNG</name>
<accession>A0AAD5XGY1</accession>
<comment type="caution">
    <text evidence="2">The sequence shown here is derived from an EMBL/GenBank/DDBJ whole genome shotgun (WGS) entry which is preliminary data.</text>
</comment>
<evidence type="ECO:0000256" key="1">
    <source>
        <dbReference type="SAM" id="MobiDB-lite"/>
    </source>
</evidence>
<organism evidence="2 3">
    <name type="scientific">Physocladia obscura</name>
    <dbReference type="NCBI Taxonomy" id="109957"/>
    <lineage>
        <taxon>Eukaryota</taxon>
        <taxon>Fungi</taxon>
        <taxon>Fungi incertae sedis</taxon>
        <taxon>Chytridiomycota</taxon>
        <taxon>Chytridiomycota incertae sedis</taxon>
        <taxon>Chytridiomycetes</taxon>
        <taxon>Chytridiales</taxon>
        <taxon>Chytriomycetaceae</taxon>
        <taxon>Physocladia</taxon>
    </lineage>
</organism>
<feature type="compositionally biased region" description="Basic residues" evidence="1">
    <location>
        <begin position="510"/>
        <end position="519"/>
    </location>
</feature>
<proteinExistence type="predicted"/>
<feature type="region of interest" description="Disordered" evidence="1">
    <location>
        <begin position="493"/>
        <end position="519"/>
    </location>
</feature>
<dbReference type="Proteomes" id="UP001211907">
    <property type="component" value="Unassembled WGS sequence"/>
</dbReference>
<evidence type="ECO:0000313" key="3">
    <source>
        <dbReference type="Proteomes" id="UP001211907"/>
    </source>
</evidence>
<feature type="compositionally biased region" description="Polar residues" evidence="1">
    <location>
        <begin position="493"/>
        <end position="508"/>
    </location>
</feature>
<protein>
    <submittedName>
        <fullName evidence="2">Uncharacterized protein</fullName>
    </submittedName>
</protein>
<dbReference type="EMBL" id="JADGJH010001091">
    <property type="protein sequence ID" value="KAJ3119157.1"/>
    <property type="molecule type" value="Genomic_DNA"/>
</dbReference>
<evidence type="ECO:0000313" key="2">
    <source>
        <dbReference type="EMBL" id="KAJ3119157.1"/>
    </source>
</evidence>